<dbReference type="RefSeq" id="WP_209772742.1">
    <property type="nucleotide sequence ID" value="NZ_JAGINP010000037.1"/>
</dbReference>
<dbReference type="Gene3D" id="1.20.1260.10">
    <property type="match status" value="1"/>
</dbReference>
<protein>
    <submittedName>
        <fullName evidence="3">Membrane protein</fullName>
    </submittedName>
</protein>
<feature type="domain" description="DUF4142" evidence="2">
    <location>
        <begin position="71"/>
        <end position="208"/>
    </location>
</feature>
<dbReference type="EMBL" id="JAGINP010000037">
    <property type="protein sequence ID" value="MBP2296919.1"/>
    <property type="molecule type" value="Genomic_DNA"/>
</dbReference>
<dbReference type="InterPro" id="IPR025419">
    <property type="entry name" value="DUF4142"/>
</dbReference>
<accession>A0ABS4SWH6</accession>
<dbReference type="PANTHER" id="PTHR38593:SF1">
    <property type="entry name" value="BLR2558 PROTEIN"/>
    <property type="match status" value="1"/>
</dbReference>
<reference evidence="3 4" key="1">
    <citation type="submission" date="2021-03" db="EMBL/GenBank/DDBJ databases">
        <title>Genomic Encyclopedia of Type Strains, Phase III (KMG-III): the genomes of soil and plant-associated and newly described type strains.</title>
        <authorList>
            <person name="Whitman W."/>
        </authorList>
    </citation>
    <scope>NUCLEOTIDE SEQUENCE [LARGE SCALE GENOMIC DNA]</scope>
    <source>
        <strain evidence="3 4">IMMIB AFH-6</strain>
    </source>
</reference>
<dbReference type="Proteomes" id="UP000781958">
    <property type="component" value="Unassembled WGS sequence"/>
</dbReference>
<gene>
    <name evidence="3" type="ORF">J2851_006738</name>
</gene>
<proteinExistence type="predicted"/>
<comment type="caution">
    <text evidence="3">The sequence shown here is derived from an EMBL/GenBank/DDBJ whole genome shotgun (WGS) entry which is preliminary data.</text>
</comment>
<dbReference type="PANTHER" id="PTHR38593">
    <property type="entry name" value="BLR2558 PROTEIN"/>
    <property type="match status" value="1"/>
</dbReference>
<keyword evidence="4" id="KW-1185">Reference proteome</keyword>
<evidence type="ECO:0000259" key="2">
    <source>
        <dbReference type="Pfam" id="PF13628"/>
    </source>
</evidence>
<name>A0ABS4SWH6_9PROT</name>
<evidence type="ECO:0000313" key="3">
    <source>
        <dbReference type="EMBL" id="MBP2296919.1"/>
    </source>
</evidence>
<dbReference type="Pfam" id="PF13628">
    <property type="entry name" value="DUF4142"/>
    <property type="match status" value="1"/>
</dbReference>
<sequence>MNRNHAKTLAAAFVALSVSAFGAAAQAQSLPPTTRPSVSGDLLLQEGAAKGIADPSSSLAGKVRTLGEASTADSFAQQAAASGLFEVESSRLAMDRSNQDGIRAFARQMVQDHTAGNQQLMALARANGSNPAPMMTGQQEQMITQLQPLSGRDFDRQYLVNQILAHQETIRLYETARTSSDPGMQPYREFAAQTLPMLGQHLQHAQALAGSGVPTASQ</sequence>
<feature type="chain" id="PRO_5046230262" evidence="1">
    <location>
        <begin position="28"/>
        <end position="218"/>
    </location>
</feature>
<evidence type="ECO:0000256" key="1">
    <source>
        <dbReference type="SAM" id="SignalP"/>
    </source>
</evidence>
<keyword evidence="1" id="KW-0732">Signal</keyword>
<evidence type="ECO:0000313" key="4">
    <source>
        <dbReference type="Proteomes" id="UP000781958"/>
    </source>
</evidence>
<dbReference type="InterPro" id="IPR012347">
    <property type="entry name" value="Ferritin-like"/>
</dbReference>
<feature type="signal peptide" evidence="1">
    <location>
        <begin position="1"/>
        <end position="27"/>
    </location>
</feature>
<organism evidence="3 4">
    <name type="scientific">Azospirillum rugosum</name>
    <dbReference type="NCBI Taxonomy" id="416170"/>
    <lineage>
        <taxon>Bacteria</taxon>
        <taxon>Pseudomonadati</taxon>
        <taxon>Pseudomonadota</taxon>
        <taxon>Alphaproteobacteria</taxon>
        <taxon>Rhodospirillales</taxon>
        <taxon>Azospirillaceae</taxon>
        <taxon>Azospirillum</taxon>
    </lineage>
</organism>